<dbReference type="Proteomes" id="UP001295423">
    <property type="component" value="Unassembled WGS sequence"/>
</dbReference>
<dbReference type="SUPFAM" id="SSF56784">
    <property type="entry name" value="HAD-like"/>
    <property type="match status" value="1"/>
</dbReference>
<gene>
    <name evidence="3" type="ORF">CYCCA115_LOCUS9308</name>
</gene>
<dbReference type="PANTHER" id="PTHR43316:SF8">
    <property type="entry name" value="HAD FAMILY HYDROLASE"/>
    <property type="match status" value="1"/>
</dbReference>
<keyword evidence="1" id="KW-0378">Hydrolase</keyword>
<evidence type="ECO:0000313" key="3">
    <source>
        <dbReference type="EMBL" id="CAJ1945164.1"/>
    </source>
</evidence>
<feature type="signal peptide" evidence="2">
    <location>
        <begin position="1"/>
        <end position="18"/>
    </location>
</feature>
<keyword evidence="2" id="KW-0732">Signal</keyword>
<feature type="chain" id="PRO_5042147574" evidence="2">
    <location>
        <begin position="19"/>
        <end position="400"/>
    </location>
</feature>
<proteinExistence type="predicted"/>
<evidence type="ECO:0000256" key="1">
    <source>
        <dbReference type="ARBA" id="ARBA00022801"/>
    </source>
</evidence>
<comment type="caution">
    <text evidence="3">The sequence shown here is derived from an EMBL/GenBank/DDBJ whole genome shotgun (WGS) entry which is preliminary data.</text>
</comment>
<name>A0AAD2D035_9STRA</name>
<dbReference type="Gene3D" id="3.40.50.1000">
    <property type="entry name" value="HAD superfamily/HAD-like"/>
    <property type="match status" value="2"/>
</dbReference>
<dbReference type="AlphaFoldDB" id="A0AAD2D035"/>
<dbReference type="InterPro" id="IPR023214">
    <property type="entry name" value="HAD_sf"/>
</dbReference>
<dbReference type="InterPro" id="IPR036412">
    <property type="entry name" value="HAD-like_sf"/>
</dbReference>
<dbReference type="PANTHER" id="PTHR43316">
    <property type="entry name" value="HYDROLASE, HALOACID DELAHOGENASE-RELATED"/>
    <property type="match status" value="1"/>
</dbReference>
<evidence type="ECO:0000256" key="2">
    <source>
        <dbReference type="SAM" id="SignalP"/>
    </source>
</evidence>
<organism evidence="3 4">
    <name type="scientific">Cylindrotheca closterium</name>
    <dbReference type="NCBI Taxonomy" id="2856"/>
    <lineage>
        <taxon>Eukaryota</taxon>
        <taxon>Sar</taxon>
        <taxon>Stramenopiles</taxon>
        <taxon>Ochrophyta</taxon>
        <taxon>Bacillariophyta</taxon>
        <taxon>Bacillariophyceae</taxon>
        <taxon>Bacillariophycidae</taxon>
        <taxon>Bacillariales</taxon>
        <taxon>Bacillariaceae</taxon>
        <taxon>Cylindrotheca</taxon>
    </lineage>
</organism>
<protein>
    <submittedName>
        <fullName evidence="3">Uncharacterized protein</fullName>
    </submittedName>
</protein>
<dbReference type="InterPro" id="IPR051540">
    <property type="entry name" value="S-2-haloacid_dehalogenase"/>
</dbReference>
<reference evidence="3" key="1">
    <citation type="submission" date="2023-08" db="EMBL/GenBank/DDBJ databases">
        <authorList>
            <person name="Audoor S."/>
            <person name="Bilcke G."/>
        </authorList>
    </citation>
    <scope>NUCLEOTIDE SEQUENCE</scope>
</reference>
<dbReference type="Gene3D" id="1.20.120.1600">
    <property type="match status" value="1"/>
</dbReference>
<dbReference type="EMBL" id="CAKOGP040001335">
    <property type="protein sequence ID" value="CAJ1945164.1"/>
    <property type="molecule type" value="Genomic_DNA"/>
</dbReference>
<evidence type="ECO:0000313" key="4">
    <source>
        <dbReference type="Proteomes" id="UP001295423"/>
    </source>
</evidence>
<sequence>MKTTLITLVALFSISAQAFAPSSSTATKTSVLYADTQEATKEATVSRPKVQQLGLLTFDLDDTLYPIAPCVEAANNAFVKAMEKFGFPGLSAFDIVETGKQVREEIAKTDPQKAAALTHTEIRELAIRREMQKIILERKLKSTAEDWATQVSSLSSVVRKHAENWANTAVSESVVQSVYTAWEMERHHAAERYIFPHVIESLKKIKEDHPNVVIGAITDGRANPLLMTFTLAPYFDFCMSWEDDQGGRQQFFKELDSVDGKGEELSWIYDAARHKYANLKHAQDSINSAQKNEKIKPLTWPATYDDLAWIHVGDDLAFDVGGSSACGAKTVLVTLPKSSGQEAPYRFDTSVKQPKWSTTTAKELETRIRMNELARPQVNVEINTLERLPIAIDEILRGEA</sequence>
<accession>A0AAD2D035</accession>
<keyword evidence="4" id="KW-1185">Reference proteome</keyword>
<dbReference type="GO" id="GO:0016787">
    <property type="term" value="F:hydrolase activity"/>
    <property type="evidence" value="ECO:0007669"/>
    <property type="project" value="UniProtKB-KW"/>
</dbReference>